<dbReference type="HOGENOM" id="CLU_3097101_0_0_6"/>
<dbReference type="AlphaFoldDB" id="A8AI03"/>
<keyword evidence="2" id="KW-1185">Reference proteome</keyword>
<proteinExistence type="predicted"/>
<protein>
    <submittedName>
        <fullName evidence="1">Uncharacterized protein</fullName>
    </submittedName>
</protein>
<reference evidence="1 2" key="1">
    <citation type="submission" date="2007-08" db="EMBL/GenBank/DDBJ databases">
        <authorList>
            <consortium name="The Citrobacter koseri Genome Sequencing Project"/>
            <person name="McClelland M."/>
            <person name="Sanderson E.K."/>
            <person name="Porwollik S."/>
            <person name="Spieth J."/>
            <person name="Clifton W.S."/>
            <person name="Latreille P."/>
            <person name="Courtney L."/>
            <person name="Wang C."/>
            <person name="Pepin K."/>
            <person name="Bhonagiri V."/>
            <person name="Nash W."/>
            <person name="Johnson M."/>
            <person name="Thiruvilangam P."/>
            <person name="Wilson R."/>
        </authorList>
    </citation>
    <scope>NUCLEOTIDE SEQUENCE [LARGE SCALE GENOMIC DNA]</scope>
    <source>
        <strain evidence="2">ATCC BAA-895 / CDC 4225-83 / SGSC4696</strain>
    </source>
</reference>
<dbReference type="Proteomes" id="UP000008148">
    <property type="component" value="Chromosome"/>
</dbReference>
<gene>
    <name evidence="1" type="ordered locus">CKO_01990</name>
</gene>
<evidence type="ECO:0000313" key="2">
    <source>
        <dbReference type="Proteomes" id="UP000008148"/>
    </source>
</evidence>
<evidence type="ECO:0000313" key="1">
    <source>
        <dbReference type="EMBL" id="ABV13116.1"/>
    </source>
</evidence>
<organism evidence="1 2">
    <name type="scientific">Citrobacter koseri (strain ATCC BAA-895 / CDC 4225-83 / SGSC4696)</name>
    <dbReference type="NCBI Taxonomy" id="290338"/>
    <lineage>
        <taxon>Bacteria</taxon>
        <taxon>Pseudomonadati</taxon>
        <taxon>Pseudomonadota</taxon>
        <taxon>Gammaproteobacteria</taxon>
        <taxon>Enterobacterales</taxon>
        <taxon>Enterobacteriaceae</taxon>
        <taxon>Citrobacter</taxon>
    </lineage>
</organism>
<dbReference type="KEGG" id="cko:CKO_01990"/>
<accession>A8AI03</accession>
<sequence length="51" mass="5294">MARTVKPPLPTVAGKKSLSDCRMAATPYPAYTITEQLVCPVSGSATGRLTG</sequence>
<dbReference type="EMBL" id="CP000822">
    <property type="protein sequence ID" value="ABV13116.1"/>
    <property type="molecule type" value="Genomic_DNA"/>
</dbReference>
<name>A8AI03_CITK8</name>